<evidence type="ECO:0000313" key="3">
    <source>
        <dbReference type="Proteomes" id="UP000199533"/>
    </source>
</evidence>
<dbReference type="InterPro" id="IPR009956">
    <property type="entry name" value="Post-segregation_anti-tox_CcdA"/>
</dbReference>
<evidence type="ECO:0000313" key="2">
    <source>
        <dbReference type="EMBL" id="SFL30944.1"/>
    </source>
</evidence>
<dbReference type="Proteomes" id="UP000199533">
    <property type="component" value="Unassembled WGS sequence"/>
</dbReference>
<dbReference type="Pfam" id="PF07362">
    <property type="entry name" value="CcdA"/>
    <property type="match status" value="1"/>
</dbReference>
<organism evidence="2 3">
    <name type="scientific">Nitrosomonas aestuarii</name>
    <dbReference type="NCBI Taxonomy" id="52441"/>
    <lineage>
        <taxon>Bacteria</taxon>
        <taxon>Pseudomonadati</taxon>
        <taxon>Pseudomonadota</taxon>
        <taxon>Betaproteobacteria</taxon>
        <taxon>Nitrosomonadales</taxon>
        <taxon>Nitrosomonadaceae</taxon>
        <taxon>Nitrosomonas</taxon>
    </lineage>
</organism>
<keyword evidence="1" id="KW-1277">Toxin-antitoxin system</keyword>
<dbReference type="AlphaFoldDB" id="A0A1I4GLJ6"/>
<sequence>METCIIHISLKQNVSKRRPVNLTIREDLLANAKSLNLNTSKAAEAGIEDAIKKAEASKWLESNKEALLAHNLRVEKEGILL</sequence>
<accession>A0A1I4GLJ6</accession>
<dbReference type="EMBL" id="FOSP01000058">
    <property type="protein sequence ID" value="SFL30944.1"/>
    <property type="molecule type" value="Genomic_DNA"/>
</dbReference>
<reference evidence="3" key="1">
    <citation type="submission" date="2016-10" db="EMBL/GenBank/DDBJ databases">
        <authorList>
            <person name="Varghese N."/>
            <person name="Submissions S."/>
        </authorList>
    </citation>
    <scope>NUCLEOTIDE SEQUENCE [LARGE SCALE GENOMIC DNA]</scope>
    <source>
        <strain evidence="3">Nm69</strain>
    </source>
</reference>
<dbReference type="STRING" id="52441.SAMN05216302_10588"/>
<gene>
    <name evidence="2" type="ORF">SAMN05216302_10588</name>
</gene>
<keyword evidence="3" id="KW-1185">Reference proteome</keyword>
<name>A0A1I4GLJ6_9PROT</name>
<proteinExistence type="predicted"/>
<protein>
    <submittedName>
        <fullName evidence="2">Antitoxin CcdA</fullName>
    </submittedName>
</protein>
<evidence type="ECO:0000256" key="1">
    <source>
        <dbReference type="ARBA" id="ARBA00022649"/>
    </source>
</evidence>